<dbReference type="GO" id="GO:0032993">
    <property type="term" value="C:protein-DNA complex"/>
    <property type="evidence" value="ECO:0007669"/>
    <property type="project" value="TreeGrafter"/>
</dbReference>
<keyword evidence="1 6" id="KW-0597">Phosphoprotein</keyword>
<dbReference type="RefSeq" id="WP_091897426.1">
    <property type="nucleotide sequence ID" value="NZ_FOSJ01000020.1"/>
</dbReference>
<dbReference type="InterPro" id="IPR039420">
    <property type="entry name" value="WalR-like"/>
</dbReference>
<dbReference type="Pfam" id="PF00486">
    <property type="entry name" value="Trans_reg_C"/>
    <property type="match status" value="1"/>
</dbReference>
<dbReference type="OrthoDB" id="9790442at2"/>
<evidence type="ECO:0000256" key="6">
    <source>
        <dbReference type="PROSITE-ProRule" id="PRU00169"/>
    </source>
</evidence>
<dbReference type="CDD" id="cd00383">
    <property type="entry name" value="trans_reg_C"/>
    <property type="match status" value="1"/>
</dbReference>
<dbReference type="GO" id="GO:0000976">
    <property type="term" value="F:transcription cis-regulatory region binding"/>
    <property type="evidence" value="ECO:0007669"/>
    <property type="project" value="TreeGrafter"/>
</dbReference>
<dbReference type="GO" id="GO:0000156">
    <property type="term" value="F:phosphorelay response regulator activity"/>
    <property type="evidence" value="ECO:0007669"/>
    <property type="project" value="TreeGrafter"/>
</dbReference>
<dbReference type="PROSITE" id="PS51755">
    <property type="entry name" value="OMPR_PHOB"/>
    <property type="match status" value="1"/>
</dbReference>
<dbReference type="PANTHER" id="PTHR48111">
    <property type="entry name" value="REGULATOR OF RPOS"/>
    <property type="match status" value="1"/>
</dbReference>
<dbReference type="InterPro" id="IPR001789">
    <property type="entry name" value="Sig_transdc_resp-reg_receiver"/>
</dbReference>
<keyword evidence="2" id="KW-0902">Two-component regulatory system</keyword>
<keyword evidence="4 7" id="KW-0238">DNA-binding</keyword>
<organism evidence="10 11">
    <name type="scientific">Marinilactibacillus piezotolerans</name>
    <dbReference type="NCBI Taxonomy" id="258723"/>
    <lineage>
        <taxon>Bacteria</taxon>
        <taxon>Bacillati</taxon>
        <taxon>Bacillota</taxon>
        <taxon>Bacilli</taxon>
        <taxon>Lactobacillales</taxon>
        <taxon>Carnobacteriaceae</taxon>
        <taxon>Marinilactibacillus</taxon>
    </lineage>
</organism>
<keyword evidence="11" id="KW-1185">Reference proteome</keyword>
<evidence type="ECO:0000259" key="9">
    <source>
        <dbReference type="PROSITE" id="PS51755"/>
    </source>
</evidence>
<evidence type="ECO:0000256" key="7">
    <source>
        <dbReference type="PROSITE-ProRule" id="PRU01091"/>
    </source>
</evidence>
<evidence type="ECO:0000256" key="3">
    <source>
        <dbReference type="ARBA" id="ARBA00023015"/>
    </source>
</evidence>
<dbReference type="PROSITE" id="PS50110">
    <property type="entry name" value="RESPONSE_REGULATORY"/>
    <property type="match status" value="1"/>
</dbReference>
<dbReference type="InterPro" id="IPR001867">
    <property type="entry name" value="OmpR/PhoB-type_DNA-bd"/>
</dbReference>
<evidence type="ECO:0000313" key="11">
    <source>
        <dbReference type="Proteomes" id="UP000199589"/>
    </source>
</evidence>
<name>A0A1I3YAR7_9LACT</name>
<proteinExistence type="predicted"/>
<evidence type="ECO:0000256" key="2">
    <source>
        <dbReference type="ARBA" id="ARBA00023012"/>
    </source>
</evidence>
<feature type="DNA-binding region" description="OmpR/PhoB-type" evidence="7">
    <location>
        <begin position="126"/>
        <end position="224"/>
    </location>
</feature>
<evidence type="ECO:0000256" key="5">
    <source>
        <dbReference type="ARBA" id="ARBA00023163"/>
    </source>
</evidence>
<dbReference type="Proteomes" id="UP000199589">
    <property type="component" value="Unassembled WGS sequence"/>
</dbReference>
<evidence type="ECO:0000259" key="8">
    <source>
        <dbReference type="PROSITE" id="PS50110"/>
    </source>
</evidence>
<keyword evidence="5" id="KW-0804">Transcription</keyword>
<dbReference type="EMBL" id="FOSJ01000020">
    <property type="protein sequence ID" value="SFK28954.1"/>
    <property type="molecule type" value="Genomic_DNA"/>
</dbReference>
<dbReference type="InterPro" id="IPR036388">
    <property type="entry name" value="WH-like_DNA-bd_sf"/>
</dbReference>
<dbReference type="CDD" id="cd18159">
    <property type="entry name" value="REC_OmpR_NsrR-like"/>
    <property type="match status" value="1"/>
</dbReference>
<dbReference type="SUPFAM" id="SSF46894">
    <property type="entry name" value="C-terminal effector domain of the bipartite response regulators"/>
    <property type="match status" value="1"/>
</dbReference>
<dbReference type="AlphaFoldDB" id="A0A1I3YAR7"/>
<dbReference type="Gene3D" id="6.10.250.690">
    <property type="match status" value="1"/>
</dbReference>
<evidence type="ECO:0000256" key="4">
    <source>
        <dbReference type="ARBA" id="ARBA00023125"/>
    </source>
</evidence>
<dbReference type="GO" id="GO:0006355">
    <property type="term" value="P:regulation of DNA-templated transcription"/>
    <property type="evidence" value="ECO:0007669"/>
    <property type="project" value="InterPro"/>
</dbReference>
<evidence type="ECO:0000256" key="1">
    <source>
        <dbReference type="ARBA" id="ARBA00022553"/>
    </source>
</evidence>
<dbReference type="GO" id="GO:0005829">
    <property type="term" value="C:cytosol"/>
    <property type="evidence" value="ECO:0007669"/>
    <property type="project" value="TreeGrafter"/>
</dbReference>
<dbReference type="Gene3D" id="3.40.50.2300">
    <property type="match status" value="1"/>
</dbReference>
<dbReference type="SUPFAM" id="SSF52172">
    <property type="entry name" value="CheY-like"/>
    <property type="match status" value="1"/>
</dbReference>
<keyword evidence="3" id="KW-0805">Transcription regulation</keyword>
<dbReference type="InterPro" id="IPR016032">
    <property type="entry name" value="Sig_transdc_resp-reg_C-effctor"/>
</dbReference>
<dbReference type="STRING" id="258723.GCA_900169305_01590"/>
<dbReference type="SMART" id="SM00862">
    <property type="entry name" value="Trans_reg_C"/>
    <property type="match status" value="1"/>
</dbReference>
<dbReference type="Gene3D" id="1.10.10.10">
    <property type="entry name" value="Winged helix-like DNA-binding domain superfamily/Winged helix DNA-binding domain"/>
    <property type="match status" value="1"/>
</dbReference>
<protein>
    <submittedName>
        <fullName evidence="10">DNA-binding response regulator, OmpR family, contains REC and winged-helix (WHTH) domain</fullName>
    </submittedName>
</protein>
<sequence>MFSIMIIEDDETIAQSLKNEAEQWGYSAYVSEDFSRITEIVVEKSPQLILMDIQLPTYNGYYWCQEIRKFSEVPIIFVSSRTDNMDIVMAIQMGADDYIQKPFSLSIVMAKIQAILRRTYDFNDTQDFLAVNEVLLKPSTSTMIYKEQEIELTRTELKIMEILFRKKGNYVTREIIMTSLWENESFIDENTLAVNIARLRKKLKSLGQDQFITTKKGVGYAVGRHE</sequence>
<dbReference type="Pfam" id="PF00072">
    <property type="entry name" value="Response_reg"/>
    <property type="match status" value="1"/>
</dbReference>
<evidence type="ECO:0000313" key="10">
    <source>
        <dbReference type="EMBL" id="SFK28954.1"/>
    </source>
</evidence>
<accession>A0A1I3YAR7</accession>
<dbReference type="SMART" id="SM00448">
    <property type="entry name" value="REC"/>
    <property type="match status" value="1"/>
</dbReference>
<dbReference type="InterPro" id="IPR011006">
    <property type="entry name" value="CheY-like_superfamily"/>
</dbReference>
<reference evidence="11" key="1">
    <citation type="submission" date="2016-10" db="EMBL/GenBank/DDBJ databases">
        <authorList>
            <person name="Varghese N."/>
            <person name="Submissions S."/>
        </authorList>
    </citation>
    <scope>NUCLEOTIDE SEQUENCE [LARGE SCALE GENOMIC DNA]</scope>
    <source>
        <strain evidence="11">DSM 16108</strain>
    </source>
</reference>
<dbReference type="PANTHER" id="PTHR48111:SF43">
    <property type="entry name" value="STAGE 0 SPORULATION PROTEIN A HOMOLOG"/>
    <property type="match status" value="1"/>
</dbReference>
<feature type="modified residue" description="4-aspartylphosphate" evidence="6">
    <location>
        <position position="52"/>
    </location>
</feature>
<feature type="domain" description="OmpR/PhoB-type" evidence="9">
    <location>
        <begin position="126"/>
        <end position="224"/>
    </location>
</feature>
<feature type="domain" description="Response regulatory" evidence="8">
    <location>
        <begin position="3"/>
        <end position="116"/>
    </location>
</feature>
<gene>
    <name evidence="10" type="ORF">SAMN04488569_102044</name>
</gene>